<dbReference type="SUPFAM" id="SSF52540">
    <property type="entry name" value="P-loop containing nucleoside triphosphate hydrolases"/>
    <property type="match status" value="1"/>
</dbReference>
<reference evidence="6 7" key="1">
    <citation type="journal article" date="2011" name="Stand. Genomic Sci.">
        <title>Complete genome sequence of 'Thioalkalivibrio sulfidophilus' HL-EbGr7.</title>
        <authorList>
            <person name="Muyzer G."/>
            <person name="Sorokin D.Y."/>
            <person name="Mavromatis K."/>
            <person name="Lapidus A."/>
            <person name="Clum A."/>
            <person name="Ivanova N."/>
            <person name="Pati A."/>
            <person name="d'Haeseleer P."/>
            <person name="Woyke T."/>
            <person name="Kyrpides N.C."/>
        </authorList>
    </citation>
    <scope>NUCLEOTIDE SEQUENCE [LARGE SCALE GENOMIC DNA]</scope>
    <source>
        <strain evidence="6 7">HL-EbGR7</strain>
    </source>
</reference>
<keyword evidence="3" id="KW-0699">rRNA-binding</keyword>
<comment type="cofactor">
    <cofactor evidence="3">
        <name>Zn(2+)</name>
        <dbReference type="ChEBI" id="CHEBI:29105"/>
    </cofactor>
    <text evidence="3">Binds 1 zinc ion per subunit.</text>
</comment>
<feature type="binding site" evidence="3">
    <location>
        <position position="259"/>
    </location>
    <ligand>
        <name>Zn(2+)</name>
        <dbReference type="ChEBI" id="CHEBI:29105"/>
    </ligand>
</feature>
<dbReference type="NCBIfam" id="TIGR00157">
    <property type="entry name" value="ribosome small subunit-dependent GTPase A"/>
    <property type="match status" value="1"/>
</dbReference>
<keyword evidence="3" id="KW-0479">Metal-binding</keyword>
<dbReference type="GO" id="GO:0005737">
    <property type="term" value="C:cytoplasm"/>
    <property type="evidence" value="ECO:0007669"/>
    <property type="project" value="UniProtKB-SubCell"/>
</dbReference>
<accession>B8GPJ8</accession>
<sequence>MTHTGRVVTRFGAELVIEDETGQRRRCTSRRRLQDAVCGDRVEWSPSDSGNDVVSAILPRHNLLQRLDPRGQTRPVAANLDQVVVVIARRPPPQWPLVDRYLVAIEHLDARALLVVNKADLEPDPADPQPGMEERYRQLGYPMLHTSASAGLGLDDLRGELKDRTSILVGQSGVGKSSLIQALLPGESLRIGEVSEATGEGRHTTTAASLYHLPGGGDLIDSPGVRDFTPPPLPAEALARGFVEFRPYLGQCRFHNCNHDREPGCAIKAAVDAGEISGERYRSYLAMKK</sequence>
<organism evidence="6 7">
    <name type="scientific">Thioalkalivibrio sulfidiphilus (strain HL-EbGR7)</name>
    <dbReference type="NCBI Taxonomy" id="396588"/>
    <lineage>
        <taxon>Bacteria</taxon>
        <taxon>Pseudomonadati</taxon>
        <taxon>Pseudomonadota</taxon>
        <taxon>Gammaproteobacteria</taxon>
        <taxon>Chromatiales</taxon>
        <taxon>Ectothiorhodospiraceae</taxon>
        <taxon>Thioalkalivibrio</taxon>
    </lineage>
</organism>
<dbReference type="eggNOG" id="COG1162">
    <property type="taxonomic scope" value="Bacteria"/>
</dbReference>
<keyword evidence="1 3" id="KW-0547">Nucleotide-binding</keyword>
<dbReference type="HAMAP" id="MF_01820">
    <property type="entry name" value="GTPase_RsgA"/>
    <property type="match status" value="1"/>
</dbReference>
<dbReference type="Gene3D" id="3.40.50.300">
    <property type="entry name" value="P-loop containing nucleotide triphosphate hydrolases"/>
    <property type="match status" value="1"/>
</dbReference>
<name>B8GPJ8_THISH</name>
<dbReference type="EC" id="3.6.1.-" evidence="3"/>
<feature type="binding site" evidence="3">
    <location>
        <position position="252"/>
    </location>
    <ligand>
        <name>Zn(2+)</name>
        <dbReference type="ChEBI" id="CHEBI:29105"/>
    </ligand>
</feature>
<evidence type="ECO:0000256" key="2">
    <source>
        <dbReference type="ARBA" id="ARBA00023134"/>
    </source>
</evidence>
<keyword evidence="3" id="KW-0694">RNA-binding</keyword>
<dbReference type="KEGG" id="tgr:Tgr7_1078"/>
<feature type="binding site" evidence="3">
    <location>
        <position position="265"/>
    </location>
    <ligand>
        <name>Zn(2+)</name>
        <dbReference type="ChEBI" id="CHEBI:29105"/>
    </ligand>
</feature>
<dbReference type="GO" id="GO:0003924">
    <property type="term" value="F:GTPase activity"/>
    <property type="evidence" value="ECO:0007669"/>
    <property type="project" value="UniProtKB-UniRule"/>
</dbReference>
<evidence type="ECO:0000259" key="4">
    <source>
        <dbReference type="PROSITE" id="PS50936"/>
    </source>
</evidence>
<dbReference type="Pfam" id="PF03193">
    <property type="entry name" value="RsgA_GTPase"/>
    <property type="match status" value="1"/>
</dbReference>
<dbReference type="Proteomes" id="UP000002383">
    <property type="component" value="Chromosome"/>
</dbReference>
<evidence type="ECO:0000259" key="5">
    <source>
        <dbReference type="PROSITE" id="PS51721"/>
    </source>
</evidence>
<dbReference type="PROSITE" id="PS50936">
    <property type="entry name" value="ENGC_GTPASE"/>
    <property type="match status" value="1"/>
</dbReference>
<dbReference type="GO" id="GO:0005525">
    <property type="term" value="F:GTP binding"/>
    <property type="evidence" value="ECO:0007669"/>
    <property type="project" value="UniProtKB-UniRule"/>
</dbReference>
<keyword evidence="3" id="KW-0690">Ribosome biogenesis</keyword>
<feature type="binding site" evidence="3">
    <location>
        <position position="257"/>
    </location>
    <ligand>
        <name>Zn(2+)</name>
        <dbReference type="ChEBI" id="CHEBI:29105"/>
    </ligand>
</feature>
<dbReference type="AlphaFoldDB" id="B8GPJ8"/>
<gene>
    <name evidence="3" type="primary">rsgA</name>
    <name evidence="6" type="ordered locus">Tgr7_1078</name>
</gene>
<dbReference type="EMBL" id="CP001339">
    <property type="protein sequence ID" value="ACL72165.1"/>
    <property type="molecule type" value="Genomic_DNA"/>
</dbReference>
<keyword evidence="2 3" id="KW-0342">GTP-binding</keyword>
<keyword evidence="7" id="KW-1185">Reference proteome</keyword>
<dbReference type="GO" id="GO:0046872">
    <property type="term" value="F:metal ion binding"/>
    <property type="evidence" value="ECO:0007669"/>
    <property type="project" value="UniProtKB-KW"/>
</dbReference>
<dbReference type="GO" id="GO:0019843">
    <property type="term" value="F:rRNA binding"/>
    <property type="evidence" value="ECO:0007669"/>
    <property type="project" value="UniProtKB-KW"/>
</dbReference>
<dbReference type="GO" id="GO:0042274">
    <property type="term" value="P:ribosomal small subunit biogenesis"/>
    <property type="evidence" value="ECO:0007669"/>
    <property type="project" value="UniProtKB-UniRule"/>
</dbReference>
<proteinExistence type="inferred from homology"/>
<evidence type="ECO:0000256" key="3">
    <source>
        <dbReference type="HAMAP-Rule" id="MF_01820"/>
    </source>
</evidence>
<feature type="binding site" evidence="3">
    <location>
        <begin position="117"/>
        <end position="120"/>
    </location>
    <ligand>
        <name>GTP</name>
        <dbReference type="ChEBI" id="CHEBI:37565"/>
    </ligand>
</feature>
<comment type="subcellular location">
    <subcellularLocation>
        <location evidence="3">Cytoplasm</location>
    </subcellularLocation>
</comment>
<evidence type="ECO:0000313" key="7">
    <source>
        <dbReference type="Proteomes" id="UP000002383"/>
    </source>
</evidence>
<dbReference type="HOGENOM" id="CLU_033617_2_0_6"/>
<keyword evidence="3" id="KW-0963">Cytoplasm</keyword>
<dbReference type="InterPro" id="IPR027417">
    <property type="entry name" value="P-loop_NTPase"/>
</dbReference>
<dbReference type="InterPro" id="IPR010914">
    <property type="entry name" value="RsgA_GTPase_dom"/>
</dbReference>
<dbReference type="InterPro" id="IPR012340">
    <property type="entry name" value="NA-bd_OB-fold"/>
</dbReference>
<keyword evidence="3" id="KW-0378">Hydrolase</keyword>
<dbReference type="InterPro" id="IPR004881">
    <property type="entry name" value="Ribosome_biogen_GTPase_RsgA"/>
</dbReference>
<dbReference type="STRING" id="396588.Tgr7_1078"/>
<feature type="domain" description="EngC GTPase" evidence="4">
    <location>
        <begin position="78"/>
        <end position="226"/>
    </location>
</feature>
<keyword evidence="3" id="KW-0862">Zinc</keyword>
<evidence type="ECO:0000256" key="1">
    <source>
        <dbReference type="ARBA" id="ARBA00022741"/>
    </source>
</evidence>
<comment type="similarity">
    <text evidence="3">Belongs to the TRAFAC class YlqF/YawG GTPase family. RsgA subfamily.</text>
</comment>
<dbReference type="PANTHER" id="PTHR32120">
    <property type="entry name" value="SMALL RIBOSOMAL SUBUNIT BIOGENESIS GTPASE RSGA"/>
    <property type="match status" value="1"/>
</dbReference>
<dbReference type="Gene3D" id="2.40.50.140">
    <property type="entry name" value="Nucleic acid-binding proteins"/>
    <property type="match status" value="1"/>
</dbReference>
<dbReference type="InterPro" id="IPR030378">
    <property type="entry name" value="G_CP_dom"/>
</dbReference>
<evidence type="ECO:0000313" key="6">
    <source>
        <dbReference type="EMBL" id="ACL72165.1"/>
    </source>
</evidence>
<feature type="domain" description="CP-type G" evidence="5">
    <location>
        <begin position="61"/>
        <end position="228"/>
    </location>
</feature>
<dbReference type="PANTHER" id="PTHR32120:SF11">
    <property type="entry name" value="SMALL RIBOSOMAL SUBUNIT BIOGENESIS GTPASE RSGA 1, MITOCHONDRIAL-RELATED"/>
    <property type="match status" value="1"/>
</dbReference>
<comment type="subunit">
    <text evidence="3">Monomer. Associates with 30S ribosomal subunit, binds 16S rRNA.</text>
</comment>
<protein>
    <recommendedName>
        <fullName evidence="3">Small ribosomal subunit biogenesis GTPase RsgA</fullName>
        <ecNumber evidence="3">3.6.1.-</ecNumber>
    </recommendedName>
</protein>
<dbReference type="RefSeq" id="WP_012637649.1">
    <property type="nucleotide sequence ID" value="NC_011901.1"/>
</dbReference>
<dbReference type="CDD" id="cd01854">
    <property type="entry name" value="YjeQ_EngC"/>
    <property type="match status" value="1"/>
</dbReference>
<dbReference type="PROSITE" id="PS51721">
    <property type="entry name" value="G_CP"/>
    <property type="match status" value="1"/>
</dbReference>
<dbReference type="Gene3D" id="1.10.40.50">
    <property type="entry name" value="Probable gtpase engc, domain 3"/>
    <property type="match status" value="1"/>
</dbReference>
<feature type="binding site" evidence="3">
    <location>
        <begin position="170"/>
        <end position="178"/>
    </location>
    <ligand>
        <name>GTP</name>
        <dbReference type="ChEBI" id="CHEBI:37565"/>
    </ligand>
</feature>
<comment type="function">
    <text evidence="3">One of several proteins that assist in the late maturation steps of the functional core of the 30S ribosomal subunit. Helps release RbfA from mature subunits. May play a role in the assembly of ribosomal proteins into the subunit. Circularly permuted GTPase that catalyzes slow GTP hydrolysis, GTPase activity is stimulated by the 30S ribosomal subunit.</text>
</comment>